<evidence type="ECO:0000256" key="1">
    <source>
        <dbReference type="SAM" id="SignalP"/>
    </source>
</evidence>
<gene>
    <name evidence="2" type="ORF">GSCOC_T00042501001</name>
</gene>
<accession>A0A068V333</accession>
<protein>
    <submittedName>
        <fullName evidence="2">Uncharacterized protein</fullName>
    </submittedName>
</protein>
<dbReference type="AlphaFoldDB" id="A0A068V333"/>
<evidence type="ECO:0000313" key="2">
    <source>
        <dbReference type="EMBL" id="CDP14982.1"/>
    </source>
</evidence>
<feature type="signal peptide" evidence="1">
    <location>
        <begin position="1"/>
        <end position="17"/>
    </location>
</feature>
<name>A0A068V333_COFCA</name>
<dbReference type="Gramene" id="CDP14982">
    <property type="protein sequence ID" value="CDP14982"/>
    <property type="gene ID" value="GSCOC_T00042501001"/>
</dbReference>
<reference evidence="3" key="1">
    <citation type="journal article" date="2014" name="Science">
        <title>The coffee genome provides insight into the convergent evolution of caffeine biosynthesis.</title>
        <authorList>
            <person name="Denoeud F."/>
            <person name="Carretero-Paulet L."/>
            <person name="Dereeper A."/>
            <person name="Droc G."/>
            <person name="Guyot R."/>
            <person name="Pietrella M."/>
            <person name="Zheng C."/>
            <person name="Alberti A."/>
            <person name="Anthony F."/>
            <person name="Aprea G."/>
            <person name="Aury J.M."/>
            <person name="Bento P."/>
            <person name="Bernard M."/>
            <person name="Bocs S."/>
            <person name="Campa C."/>
            <person name="Cenci A."/>
            <person name="Combes M.C."/>
            <person name="Crouzillat D."/>
            <person name="Da Silva C."/>
            <person name="Daddiego L."/>
            <person name="De Bellis F."/>
            <person name="Dussert S."/>
            <person name="Garsmeur O."/>
            <person name="Gayraud T."/>
            <person name="Guignon V."/>
            <person name="Jahn K."/>
            <person name="Jamilloux V."/>
            <person name="Joet T."/>
            <person name="Labadie K."/>
            <person name="Lan T."/>
            <person name="Leclercq J."/>
            <person name="Lepelley M."/>
            <person name="Leroy T."/>
            <person name="Li L.T."/>
            <person name="Librado P."/>
            <person name="Lopez L."/>
            <person name="Munoz A."/>
            <person name="Noel B."/>
            <person name="Pallavicini A."/>
            <person name="Perrotta G."/>
            <person name="Poncet V."/>
            <person name="Pot D."/>
            <person name="Priyono X."/>
            <person name="Rigoreau M."/>
            <person name="Rouard M."/>
            <person name="Rozas J."/>
            <person name="Tranchant-Dubreuil C."/>
            <person name="VanBuren R."/>
            <person name="Zhang Q."/>
            <person name="Andrade A.C."/>
            <person name="Argout X."/>
            <person name="Bertrand B."/>
            <person name="de Kochko A."/>
            <person name="Graziosi G."/>
            <person name="Henry R.J."/>
            <person name="Jayarama X."/>
            <person name="Ming R."/>
            <person name="Nagai C."/>
            <person name="Rounsley S."/>
            <person name="Sankoff D."/>
            <person name="Giuliano G."/>
            <person name="Albert V.A."/>
            <person name="Wincker P."/>
            <person name="Lashermes P."/>
        </authorList>
    </citation>
    <scope>NUCLEOTIDE SEQUENCE [LARGE SCALE GENOMIC DNA]</scope>
    <source>
        <strain evidence="3">cv. DH200-94</strain>
    </source>
</reference>
<keyword evidence="3" id="KW-1185">Reference proteome</keyword>
<keyword evidence="1" id="KW-0732">Signal</keyword>
<proteinExistence type="predicted"/>
<evidence type="ECO:0000313" key="3">
    <source>
        <dbReference type="Proteomes" id="UP000295252"/>
    </source>
</evidence>
<dbReference type="EMBL" id="HG739177">
    <property type="protein sequence ID" value="CDP14982.1"/>
    <property type="molecule type" value="Genomic_DNA"/>
</dbReference>
<dbReference type="Proteomes" id="UP000295252">
    <property type="component" value="Chromosome X"/>
</dbReference>
<sequence>MLHQIGTIFFIVHLLLTLVLDPWNCSTNQIDCSFIWRIHSLVLLL</sequence>
<feature type="chain" id="PRO_5001658495" evidence="1">
    <location>
        <begin position="18"/>
        <end position="45"/>
    </location>
</feature>
<dbReference type="InParanoid" id="A0A068V333"/>
<organism evidence="2 3">
    <name type="scientific">Coffea canephora</name>
    <name type="common">Robusta coffee</name>
    <dbReference type="NCBI Taxonomy" id="49390"/>
    <lineage>
        <taxon>Eukaryota</taxon>
        <taxon>Viridiplantae</taxon>
        <taxon>Streptophyta</taxon>
        <taxon>Embryophyta</taxon>
        <taxon>Tracheophyta</taxon>
        <taxon>Spermatophyta</taxon>
        <taxon>Magnoliopsida</taxon>
        <taxon>eudicotyledons</taxon>
        <taxon>Gunneridae</taxon>
        <taxon>Pentapetalae</taxon>
        <taxon>asterids</taxon>
        <taxon>lamiids</taxon>
        <taxon>Gentianales</taxon>
        <taxon>Rubiaceae</taxon>
        <taxon>Ixoroideae</taxon>
        <taxon>Gardenieae complex</taxon>
        <taxon>Bertiereae - Coffeeae clade</taxon>
        <taxon>Coffeeae</taxon>
        <taxon>Coffea</taxon>
    </lineage>
</organism>